<sequence length="75" mass="8767">MKAETYDVARERMIEIFKRIVTGKHAFSMYRLCGGGRRFKNYFVTSIRCLIQLGDSWDPAKTIIVMPNDSFDIEE</sequence>
<reference evidence="1" key="1">
    <citation type="submission" date="2023-10" db="EMBL/GenBank/DDBJ databases">
        <title>Genome assembly of Pristionchus species.</title>
        <authorList>
            <person name="Yoshida K."/>
            <person name="Sommer R.J."/>
        </authorList>
    </citation>
    <scope>NUCLEOTIDE SEQUENCE</scope>
    <source>
        <strain evidence="1">RS0144</strain>
    </source>
</reference>
<evidence type="ECO:0000313" key="2">
    <source>
        <dbReference type="Proteomes" id="UP001432027"/>
    </source>
</evidence>
<name>A0AAV5U6I4_9BILA</name>
<feature type="non-terminal residue" evidence="1">
    <location>
        <position position="75"/>
    </location>
</feature>
<accession>A0AAV5U6I4</accession>
<evidence type="ECO:0000313" key="1">
    <source>
        <dbReference type="EMBL" id="GMT02068.1"/>
    </source>
</evidence>
<keyword evidence="2" id="KW-1185">Reference proteome</keyword>
<dbReference type="EMBL" id="BTSX01000005">
    <property type="protein sequence ID" value="GMT02068.1"/>
    <property type="molecule type" value="Genomic_DNA"/>
</dbReference>
<dbReference type="Proteomes" id="UP001432027">
    <property type="component" value="Unassembled WGS sequence"/>
</dbReference>
<comment type="caution">
    <text evidence="1">The sequence shown here is derived from an EMBL/GenBank/DDBJ whole genome shotgun (WGS) entry which is preliminary data.</text>
</comment>
<gene>
    <name evidence="1" type="ORF">PENTCL1PPCAC_24242</name>
</gene>
<proteinExistence type="predicted"/>
<organism evidence="1 2">
    <name type="scientific">Pristionchus entomophagus</name>
    <dbReference type="NCBI Taxonomy" id="358040"/>
    <lineage>
        <taxon>Eukaryota</taxon>
        <taxon>Metazoa</taxon>
        <taxon>Ecdysozoa</taxon>
        <taxon>Nematoda</taxon>
        <taxon>Chromadorea</taxon>
        <taxon>Rhabditida</taxon>
        <taxon>Rhabditina</taxon>
        <taxon>Diplogasteromorpha</taxon>
        <taxon>Diplogasteroidea</taxon>
        <taxon>Neodiplogasteridae</taxon>
        <taxon>Pristionchus</taxon>
    </lineage>
</organism>
<protein>
    <submittedName>
        <fullName evidence="1">Uncharacterized protein</fullName>
    </submittedName>
</protein>
<dbReference type="AlphaFoldDB" id="A0AAV5U6I4"/>